<keyword evidence="2" id="KW-0378">Hydrolase</keyword>
<dbReference type="PANTHER" id="PTHR12631:SF10">
    <property type="entry name" value="BETA-XYLOSIDASE-LIKE PROTEIN-RELATED"/>
    <property type="match status" value="1"/>
</dbReference>
<dbReference type="InterPro" id="IPR049166">
    <property type="entry name" value="GH39_cat"/>
</dbReference>
<dbReference type="Gene3D" id="3.20.20.80">
    <property type="entry name" value="Glycosidases"/>
    <property type="match status" value="1"/>
</dbReference>
<evidence type="ECO:0000259" key="5">
    <source>
        <dbReference type="Pfam" id="PF01229"/>
    </source>
</evidence>
<evidence type="ECO:0000256" key="1">
    <source>
        <dbReference type="ARBA" id="ARBA00008875"/>
    </source>
</evidence>
<dbReference type="InterPro" id="IPR000514">
    <property type="entry name" value="Glyco_hydro_39"/>
</dbReference>
<evidence type="ECO:0000313" key="6">
    <source>
        <dbReference type="EMBL" id="QQQ19638.1"/>
    </source>
</evidence>
<dbReference type="PROSITE" id="PS01027">
    <property type="entry name" value="GLYCOSYL_HYDROL_F39"/>
    <property type="match status" value="1"/>
</dbReference>
<sequence>MRKDNKRSAGRGLALALLAGLVLGTGACATPVPGEQPAEGRQIVLDLDGPVTPRIRMAEYSIGADYPGTTSREDTLAQLATVQNELGFRYIRLHDIFHDDLGVYREVDGQSIYDFSRIDAMYDRFLSLGIKPFIELGFTPDAMKTSDQTIFYWQGNTSHPQPEKWDGLIDAFVRHLIARYGAQEVRTWYFEFWNEPNLDGFWERADQAAYFAYYARTARVIKAIDPALRVGGPATAGAAWIPEFLDYARRNDVPVDFITTHTYGVEGGFLDEKGEGDNKLSPSPDSVVGDVRRVHAQVRASHLPGLPIFFTEWSSSYNPRDPVHDSHINAAFVLTKLRQSEGYVQGMSYWTFSDLFEEPGPQTRPFDGGFGLMTPDGIRKPTWFAYRYLNGLGDNELATGDAQSIATLDEGRLRVLVWHYETPDQPVSNRPFFRAVQPSRPMEPLVLSLSGLPPGRHAVSVRRTGFRHNDAYTAYLEMGRPEDLTPDQLTTLQGLTRDEPVMVEVVADRDGRARLVLPMSTYDVVLIEMSLAGS</sequence>
<feature type="domain" description="Glycosyl hydrolases family 39 N-terminal catalytic" evidence="5">
    <location>
        <begin position="59"/>
        <end position="495"/>
    </location>
</feature>
<proteinExistence type="inferred from homology"/>
<evidence type="ECO:0000256" key="4">
    <source>
        <dbReference type="SAM" id="SignalP"/>
    </source>
</evidence>
<dbReference type="Gene3D" id="2.60.40.1500">
    <property type="entry name" value="Glycosyl hydrolase domain, family 39"/>
    <property type="match status" value="1"/>
</dbReference>
<name>A0ABX7BSD1_9CAUL</name>
<evidence type="ECO:0000256" key="3">
    <source>
        <dbReference type="ARBA" id="ARBA00023295"/>
    </source>
</evidence>
<dbReference type="InterPro" id="IPR049165">
    <property type="entry name" value="GH39_as"/>
</dbReference>
<keyword evidence="4" id="KW-0732">Signal</keyword>
<organism evidence="6 7">
    <name type="scientific">Brevundimonas vitisensis</name>
    <dbReference type="NCBI Taxonomy" id="2800818"/>
    <lineage>
        <taxon>Bacteria</taxon>
        <taxon>Pseudomonadati</taxon>
        <taxon>Pseudomonadota</taxon>
        <taxon>Alphaproteobacteria</taxon>
        <taxon>Caulobacterales</taxon>
        <taxon>Caulobacteraceae</taxon>
        <taxon>Brevundimonas</taxon>
    </lineage>
</organism>
<dbReference type="PANTHER" id="PTHR12631">
    <property type="entry name" value="ALPHA-L-IDURONIDASE"/>
    <property type="match status" value="1"/>
</dbReference>
<gene>
    <name evidence="6" type="ORF">JIP62_06005</name>
</gene>
<evidence type="ECO:0000313" key="7">
    <source>
        <dbReference type="Proteomes" id="UP000595448"/>
    </source>
</evidence>
<comment type="similarity">
    <text evidence="1">Belongs to the glycosyl hydrolase 39 family.</text>
</comment>
<dbReference type="RefSeq" id="WP_201103989.1">
    <property type="nucleotide sequence ID" value="NZ_CP067977.1"/>
</dbReference>
<protein>
    <submittedName>
        <fullName evidence="6">Cellulase family glycosylhydrolase</fullName>
    </submittedName>
</protein>
<keyword evidence="7" id="KW-1185">Reference proteome</keyword>
<accession>A0ABX7BSD1</accession>
<dbReference type="Proteomes" id="UP000595448">
    <property type="component" value="Chromosome"/>
</dbReference>
<keyword evidence="3" id="KW-0326">Glycosidase</keyword>
<dbReference type="Pfam" id="PF01229">
    <property type="entry name" value="Glyco_hydro_39"/>
    <property type="match status" value="1"/>
</dbReference>
<evidence type="ECO:0000256" key="2">
    <source>
        <dbReference type="ARBA" id="ARBA00022801"/>
    </source>
</evidence>
<dbReference type="PRINTS" id="PR00745">
    <property type="entry name" value="GLHYDRLASE39"/>
</dbReference>
<reference evidence="6 7" key="1">
    <citation type="submission" date="2021-01" db="EMBL/GenBank/DDBJ databases">
        <title>Brevundimonas vitis sp. nov., an bacterium isolated from grape (Vitis vinifera).</title>
        <authorList>
            <person name="Jiang L."/>
            <person name="Lee J."/>
        </authorList>
    </citation>
    <scope>NUCLEOTIDE SEQUENCE [LARGE SCALE GENOMIC DNA]</scope>
    <source>
        <strain evidence="6 7">GRTSA-9</strain>
    </source>
</reference>
<dbReference type="SUPFAM" id="SSF51011">
    <property type="entry name" value="Glycosyl hydrolase domain"/>
    <property type="match status" value="1"/>
</dbReference>
<dbReference type="InterPro" id="IPR017853">
    <property type="entry name" value="GH"/>
</dbReference>
<dbReference type="SUPFAM" id="SSF51445">
    <property type="entry name" value="(Trans)glycosidases"/>
    <property type="match status" value="1"/>
</dbReference>
<dbReference type="InterPro" id="IPR051923">
    <property type="entry name" value="Glycosyl_Hydrolase_39"/>
</dbReference>
<feature type="signal peptide" evidence="4">
    <location>
        <begin position="1"/>
        <end position="29"/>
    </location>
</feature>
<feature type="chain" id="PRO_5045933832" evidence="4">
    <location>
        <begin position="30"/>
        <end position="534"/>
    </location>
</feature>
<dbReference type="EMBL" id="CP067977">
    <property type="protein sequence ID" value="QQQ19638.1"/>
    <property type="molecule type" value="Genomic_DNA"/>
</dbReference>
<dbReference type="PROSITE" id="PS51257">
    <property type="entry name" value="PROKAR_LIPOPROTEIN"/>
    <property type="match status" value="1"/>
</dbReference>